<dbReference type="AlphaFoldDB" id="A0A430FX65"/>
<keyword evidence="2" id="KW-0489">Methyltransferase</keyword>
<dbReference type="PROSITE" id="PS00092">
    <property type="entry name" value="N6_MTASE"/>
    <property type="match status" value="1"/>
</dbReference>
<dbReference type="Proteomes" id="UP000287470">
    <property type="component" value="Unassembled WGS sequence"/>
</dbReference>
<dbReference type="InterPro" id="IPR025931">
    <property type="entry name" value="TaqI_C"/>
</dbReference>
<feature type="domain" description="TaqI-like C-terminal specificity" evidence="9">
    <location>
        <begin position="886"/>
        <end position="1063"/>
    </location>
</feature>
<protein>
    <recommendedName>
        <fullName evidence="1">site-specific DNA-methyltransferase (adenine-specific)</fullName>
        <ecNumber evidence="1">2.1.1.72</ecNumber>
    </recommendedName>
</protein>
<reference evidence="10 11" key="1">
    <citation type="submission" date="2018-09" db="EMBL/GenBank/DDBJ databases">
        <title>Characterization of the phylogenetic diversity of five novel species belonging to the genus Bifidobacterium.</title>
        <authorList>
            <person name="Lugli G.A."/>
            <person name="Duranti S."/>
            <person name="Milani C."/>
        </authorList>
    </citation>
    <scope>NUCLEOTIDE SEQUENCE [LARGE SCALE GENOMIC DNA]</scope>
    <source>
        <strain evidence="10 11">2033B</strain>
    </source>
</reference>
<evidence type="ECO:0000256" key="5">
    <source>
        <dbReference type="ARBA" id="ARBA00022747"/>
    </source>
</evidence>
<comment type="caution">
    <text evidence="10">The sequence shown here is derived from an EMBL/GenBank/DDBJ whole genome shotgun (WGS) entry which is preliminary data.</text>
</comment>
<evidence type="ECO:0000313" key="11">
    <source>
        <dbReference type="Proteomes" id="UP000287470"/>
    </source>
</evidence>
<evidence type="ECO:0000256" key="2">
    <source>
        <dbReference type="ARBA" id="ARBA00022603"/>
    </source>
</evidence>
<keyword evidence="5" id="KW-0680">Restriction system</keyword>
<keyword evidence="3" id="KW-0808">Transferase</keyword>
<sequence>MTSFAELQQSLDDYSRYDISDTVRDDDRTMAAARVAVQVLALLQGASAADIDVEDALLNEVGADSHEEWFVGHPQLDAPMVCELTEPGMPYAATFMALRGSAVKTRISACVSMRDHWEDGLSLPSNLYDIFPVGIHFFAPANTQSIIIAVSKSGNLRTMELRGTLSNTQKRILERLSGLLAADGLTDDDKPRIHAELWDALNVTEVNRSFYQGIAVRFNELVQSIVASGHDADEAKLFASRLIGRILFAWFLDRKGFLNPEERYLETDGLDAAGYYERKLKRLFFATLNTARQDRDEDGDFVTPFLNGGLFEEQTTDFPNETIAFPDDFFTSLYAHFRQYDFTTDESTPDYEQVAIDPEMLGRIFESLLAEQMDDTGKTARNAKGAFYTPRQIVSYMCRESLRQYLYNVLGDGKGVHVGVDRLLDTTDGEWERNGDARRTLWGSNTATVLPLAIQALDGVRVLDPAVGSGAFPMGMLQLLMRCHARLQGRKAVADAYERKMRILQRNIFGVDIEPMAVEVARLRVWLSMIVERGSIDDVEPLPNLDFKFVCADSVVPLAVGEDATDVLPANGAAYDQVLLALNGDDAALMDELGEIRSQYFHVTGAENKSRLMQRFEDIIRQLGHGDMASERSRQLSAFHPHASVSSEAGHAPFFDPDFMFGVNRFDVVIGNPPYVQLQKMADKHKYASLAYKSYNQTGDLYELFYERGLMMLSDRGVLDFITSNKWMRNKYGVELRSYLAANAEVITLIDLGAGRFSSATVDTNIMLLRKGRADGVLQAVRYTGDSLDDIGSYVGEHATVIPFDTEGYDRNTAAAVRGSSPWVILSDVERSIKHRMDEAGTLLKDLDVRINYGVKTGLNDAFIISKEKRDELIAADPKSAEIIRPVLRGRDVKRYRYEFADLYTITLFPSLEYDIDRYPAVKDWLINGDWVLSGRTSSPIGTGRLRLEQTGAEHKCEGVRFKSRKKTGNKWFETQDAISYSDDFSQPKIVWGEISDRAKFAFDGGGDYVPEATTFLMVGSDLLPILGFLNSRLAEYYFSTLGTTTGMGTVRWKKYTIEQLPIALFDGAERETFLQLIRQRLDDGRSEAELQELDHAIDECIASRIGLTRPEMDFIERFSQ</sequence>
<dbReference type="Gene3D" id="3.40.50.150">
    <property type="entry name" value="Vaccinia Virus protein VP39"/>
    <property type="match status" value="1"/>
</dbReference>
<dbReference type="PANTHER" id="PTHR33841:SF1">
    <property type="entry name" value="DNA METHYLTRANSFERASE A"/>
    <property type="match status" value="1"/>
</dbReference>
<dbReference type="EC" id="2.1.1.72" evidence="1"/>
<dbReference type="GO" id="GO:0003677">
    <property type="term" value="F:DNA binding"/>
    <property type="evidence" value="ECO:0007669"/>
    <property type="project" value="UniProtKB-KW"/>
</dbReference>
<organism evidence="10 11">
    <name type="scientific">Bifidobacterium samirii</name>
    <dbReference type="NCBI Taxonomy" id="2306974"/>
    <lineage>
        <taxon>Bacteria</taxon>
        <taxon>Bacillati</taxon>
        <taxon>Actinomycetota</taxon>
        <taxon>Actinomycetes</taxon>
        <taxon>Bifidobacteriales</taxon>
        <taxon>Bifidobacteriaceae</taxon>
        <taxon>Bifidobacterium</taxon>
    </lineage>
</organism>
<gene>
    <name evidence="10" type="ORF">D2E24_0104</name>
</gene>
<dbReference type="InterPro" id="IPR002052">
    <property type="entry name" value="DNA_methylase_N6_adenine_CS"/>
</dbReference>
<keyword evidence="4" id="KW-0949">S-adenosyl-L-methionine</keyword>
<dbReference type="InterPro" id="IPR029063">
    <property type="entry name" value="SAM-dependent_MTases_sf"/>
</dbReference>
<dbReference type="PANTHER" id="PTHR33841">
    <property type="entry name" value="DNA METHYLTRANSFERASE YEEA-RELATED"/>
    <property type="match status" value="1"/>
</dbReference>
<keyword evidence="6" id="KW-0238">DNA-binding</keyword>
<dbReference type="InterPro" id="IPR011639">
    <property type="entry name" value="MethylTrfase_TaqI-like_dom"/>
</dbReference>
<dbReference type="EMBL" id="QXGK01000001">
    <property type="protein sequence ID" value="RSX58808.1"/>
    <property type="molecule type" value="Genomic_DNA"/>
</dbReference>
<dbReference type="InterPro" id="IPR050953">
    <property type="entry name" value="N4_N6_ade-DNA_methylase"/>
</dbReference>
<feature type="domain" description="Type II methyltransferase M.TaqI-like" evidence="8">
    <location>
        <begin position="507"/>
        <end position="753"/>
    </location>
</feature>
<evidence type="ECO:0000256" key="4">
    <source>
        <dbReference type="ARBA" id="ARBA00022691"/>
    </source>
</evidence>
<dbReference type="GO" id="GO:0032259">
    <property type="term" value="P:methylation"/>
    <property type="evidence" value="ECO:0007669"/>
    <property type="project" value="UniProtKB-KW"/>
</dbReference>
<dbReference type="GO" id="GO:0009007">
    <property type="term" value="F:site-specific DNA-methyltransferase (adenine-specific) activity"/>
    <property type="evidence" value="ECO:0007669"/>
    <property type="project" value="UniProtKB-EC"/>
</dbReference>
<dbReference type="OrthoDB" id="4280289at2"/>
<evidence type="ECO:0000256" key="3">
    <source>
        <dbReference type="ARBA" id="ARBA00022679"/>
    </source>
</evidence>
<dbReference type="Pfam" id="PF12950">
    <property type="entry name" value="TaqI_C"/>
    <property type="match status" value="1"/>
</dbReference>
<evidence type="ECO:0000256" key="6">
    <source>
        <dbReference type="ARBA" id="ARBA00023125"/>
    </source>
</evidence>
<dbReference type="PRINTS" id="PR00507">
    <property type="entry name" value="N12N6MTFRASE"/>
</dbReference>
<accession>A0A430FX65</accession>
<dbReference type="GO" id="GO:0009307">
    <property type="term" value="P:DNA restriction-modification system"/>
    <property type="evidence" value="ECO:0007669"/>
    <property type="project" value="UniProtKB-KW"/>
</dbReference>
<dbReference type="SUPFAM" id="SSF53335">
    <property type="entry name" value="S-adenosyl-L-methionine-dependent methyltransferases"/>
    <property type="match status" value="1"/>
</dbReference>
<evidence type="ECO:0000259" key="9">
    <source>
        <dbReference type="Pfam" id="PF12950"/>
    </source>
</evidence>
<dbReference type="Pfam" id="PF07669">
    <property type="entry name" value="Eco57I"/>
    <property type="match status" value="1"/>
</dbReference>
<dbReference type="RefSeq" id="WP_125967380.1">
    <property type="nucleotide sequence ID" value="NZ_QXGK01000001.1"/>
</dbReference>
<name>A0A430FX65_9BIFI</name>
<evidence type="ECO:0000256" key="1">
    <source>
        <dbReference type="ARBA" id="ARBA00011900"/>
    </source>
</evidence>
<evidence type="ECO:0000256" key="7">
    <source>
        <dbReference type="ARBA" id="ARBA00047942"/>
    </source>
</evidence>
<keyword evidence="11" id="KW-1185">Reference proteome</keyword>
<evidence type="ECO:0000259" key="8">
    <source>
        <dbReference type="Pfam" id="PF07669"/>
    </source>
</evidence>
<comment type="catalytic activity">
    <reaction evidence="7">
        <text>a 2'-deoxyadenosine in DNA + S-adenosyl-L-methionine = an N(6)-methyl-2'-deoxyadenosine in DNA + S-adenosyl-L-homocysteine + H(+)</text>
        <dbReference type="Rhea" id="RHEA:15197"/>
        <dbReference type="Rhea" id="RHEA-COMP:12418"/>
        <dbReference type="Rhea" id="RHEA-COMP:12419"/>
        <dbReference type="ChEBI" id="CHEBI:15378"/>
        <dbReference type="ChEBI" id="CHEBI:57856"/>
        <dbReference type="ChEBI" id="CHEBI:59789"/>
        <dbReference type="ChEBI" id="CHEBI:90615"/>
        <dbReference type="ChEBI" id="CHEBI:90616"/>
        <dbReference type="EC" id="2.1.1.72"/>
    </reaction>
</comment>
<evidence type="ECO:0000313" key="10">
    <source>
        <dbReference type="EMBL" id="RSX58808.1"/>
    </source>
</evidence>
<dbReference type="REBASE" id="385097">
    <property type="entry name" value="Bsa2033BORF104P"/>
</dbReference>
<proteinExistence type="predicted"/>